<sequence>MGTEMPKTPIGIGVTPNTLWSVCVASAQKSRNLNPLLCGAVTTVVSASGVRVWRFGPLGVTSMVGPIPIKSQPRVTQRPAGRPNGEWKLVPCHPDLVFWELSGQRDETIRIAVSSMDGIGHHVLCRASPDRFPHPTSLCFELRDDEFTPTGDGDDVSDCSLDHEITTELGLSEEHFAERSGETVSSLTTEEDLSQAIQKCKDMIMDAPESSQRRHTLVKKLVELRFKLQVSAGYELSICPERGLSRQKFRCAECKISIAHAQRRLCDYTGLYYCLNCHWGDTDVIPARFIVFIHKQLYVCYCFNMSVETFKKPLPRVPFKRRRQQTVLEEEKYVQHLTQIIERDFFPDLESLRLKSAYLEAVKTNDLTALRALYSKFTGGKAPPTECPSASLNSYLASHTSEDNEGFEQLMEEGRERMKRKCSWAYDFIEAHPENNTDLLALPSIEVQADQSKRPNRIMMWPFKGNQALLGPAPEGLGPDEGGNSSSLPTIQHSNTRLDKQVFDMARNQAAVQEAAASREKQCVGRIGVDGKEHLTQIIERDFFPDLESLRLKSAYLEAVKTNDLTALRALYSKFTGGKAPPTAPSASPATFETPERPDNEPEVILPGSCTGNKTGTENEKPPEDDSKCPSASLNSYLASHTSEDNEGFEQLMEESRERMKRKCSWAYDFIEAHPENNTDLLALPSIEVQADQSKRPNRIMMWPFKGNQALLGPAPEGLGPDEGGNSSSLPTIQHSNTRLDKQVFDMARNQAAVQEAAASREKQCVGRIGVDGKEVNARVENEAAEEKFSMVRTPELTPSRLESPLMTWGEMEGTPFLLDGSPLRTPTPGPAFRLPETSKRDQLALALAEKVSAQHRDKKRKAMDAARSSLTSPAPSPLRRRPSSALATPGMSPSALRLARSAGLRIGPDASPLLRSSVGGGATPKTPRTPKTPLLKQKSDTTSGVSVGTSNSSLTDNLLNLPSRSKRAKAADFF</sequence>
<evidence type="ECO:0000313" key="6">
    <source>
        <dbReference type="EMBL" id="CAD7225991.1"/>
    </source>
</evidence>
<evidence type="ECO:0000256" key="1">
    <source>
        <dbReference type="ARBA" id="ARBA00004123"/>
    </source>
</evidence>
<feature type="compositionally biased region" description="Low complexity" evidence="4">
    <location>
        <begin position="924"/>
        <end position="964"/>
    </location>
</feature>
<evidence type="ECO:0000256" key="2">
    <source>
        <dbReference type="ARBA" id="ARBA00009072"/>
    </source>
</evidence>
<feature type="region of interest" description="Disordered" evidence="4">
    <location>
        <begin position="852"/>
        <end position="895"/>
    </location>
</feature>
<dbReference type="OrthoDB" id="19679at2759"/>
<gene>
    <name evidence="6" type="ORF">CTOB1V02_LOCUS3917</name>
</gene>
<dbReference type="GO" id="GO:0071013">
    <property type="term" value="C:catalytic step 2 spliceosome"/>
    <property type="evidence" value="ECO:0007669"/>
    <property type="project" value="TreeGrafter"/>
</dbReference>
<dbReference type="PANTHER" id="PTHR12940">
    <property type="entry name" value="ES-2 PROTEIN - RELATED"/>
    <property type="match status" value="1"/>
</dbReference>
<comment type="subcellular location">
    <subcellularLocation>
        <location evidence="1">Nucleus</location>
    </subcellularLocation>
</comment>
<dbReference type="AlphaFoldDB" id="A0A7R8WAX3"/>
<evidence type="ECO:0000256" key="3">
    <source>
        <dbReference type="ARBA" id="ARBA00023242"/>
    </source>
</evidence>
<evidence type="ECO:0000256" key="4">
    <source>
        <dbReference type="SAM" id="MobiDB-lite"/>
    </source>
</evidence>
<organism evidence="6">
    <name type="scientific">Cyprideis torosa</name>
    <dbReference type="NCBI Taxonomy" id="163714"/>
    <lineage>
        <taxon>Eukaryota</taxon>
        <taxon>Metazoa</taxon>
        <taxon>Ecdysozoa</taxon>
        <taxon>Arthropoda</taxon>
        <taxon>Crustacea</taxon>
        <taxon>Oligostraca</taxon>
        <taxon>Ostracoda</taxon>
        <taxon>Podocopa</taxon>
        <taxon>Podocopida</taxon>
        <taxon>Cytherocopina</taxon>
        <taxon>Cytheroidea</taxon>
        <taxon>Cytherideidae</taxon>
        <taxon>Cyprideis</taxon>
    </lineage>
</organism>
<feature type="region of interest" description="Disordered" evidence="4">
    <location>
        <begin position="908"/>
        <end position="975"/>
    </location>
</feature>
<reference evidence="6" key="1">
    <citation type="submission" date="2020-11" db="EMBL/GenBank/DDBJ databases">
        <authorList>
            <person name="Tran Van P."/>
        </authorList>
    </citation>
    <scope>NUCLEOTIDE SEQUENCE</scope>
</reference>
<protein>
    <recommendedName>
        <fullName evidence="5">Rubicon Homology domain-containing protein</fullName>
    </recommendedName>
</protein>
<proteinExistence type="inferred from homology"/>
<accession>A0A7R8WAX3</accession>
<dbReference type="InterPro" id="IPR019148">
    <property type="entry name" value="Nuclear_protein_DGCR14_ESS-2"/>
</dbReference>
<comment type="similarity">
    <text evidence="2">Belongs to the ESS2 family.</text>
</comment>
<keyword evidence="3" id="KW-0539">Nucleus</keyword>
<name>A0A7R8WAX3_9CRUS</name>
<feature type="domain" description="Rubicon Homology" evidence="5">
    <location>
        <begin position="264"/>
        <end position="306"/>
    </location>
</feature>
<feature type="region of interest" description="Disordered" evidence="4">
    <location>
        <begin position="577"/>
        <end position="634"/>
    </location>
</feature>
<dbReference type="Pfam" id="PF09751">
    <property type="entry name" value="Es2"/>
    <property type="match status" value="3"/>
</dbReference>
<feature type="compositionally biased region" description="Basic and acidic residues" evidence="4">
    <location>
        <begin position="617"/>
        <end position="628"/>
    </location>
</feature>
<dbReference type="Pfam" id="PF13901">
    <property type="entry name" value="RH_dom"/>
    <property type="match status" value="1"/>
</dbReference>
<dbReference type="PANTHER" id="PTHR12940:SF0">
    <property type="entry name" value="SPLICING FACTOR ESS-2 HOMOLOG"/>
    <property type="match status" value="1"/>
</dbReference>
<dbReference type="InterPro" id="IPR025258">
    <property type="entry name" value="RH_dom"/>
</dbReference>
<evidence type="ECO:0000259" key="5">
    <source>
        <dbReference type="Pfam" id="PF13901"/>
    </source>
</evidence>
<feature type="region of interest" description="Disordered" evidence="4">
    <location>
        <begin position="818"/>
        <end position="837"/>
    </location>
</feature>
<dbReference type="EMBL" id="OB660715">
    <property type="protein sequence ID" value="CAD7225991.1"/>
    <property type="molecule type" value="Genomic_DNA"/>
</dbReference>